<dbReference type="CDD" id="cd06558">
    <property type="entry name" value="crotonase-like"/>
    <property type="match status" value="1"/>
</dbReference>
<dbReference type="RefSeq" id="WP_149760134.1">
    <property type="nucleotide sequence ID" value="NZ_BSPE01000056.1"/>
</dbReference>
<proteinExistence type="inferred from homology"/>
<dbReference type="Gene3D" id="3.90.226.10">
    <property type="entry name" value="2-enoyl-CoA Hydratase, Chain A, domain 1"/>
    <property type="match status" value="1"/>
</dbReference>
<dbReference type="InterPro" id="IPR052377">
    <property type="entry name" value="Mitochondrial_ECH-domain"/>
</dbReference>
<evidence type="ECO:0000256" key="2">
    <source>
        <dbReference type="ARBA" id="ARBA00022832"/>
    </source>
</evidence>
<gene>
    <name evidence="7" type="ORF">SAMN04488498_105101</name>
</gene>
<accession>A0A1I3YQR0</accession>
<organism evidence="7 8">
    <name type="scientific">Neomesorhizobium albiziae</name>
    <dbReference type="NCBI Taxonomy" id="335020"/>
    <lineage>
        <taxon>Bacteria</taxon>
        <taxon>Pseudomonadati</taxon>
        <taxon>Pseudomonadota</taxon>
        <taxon>Alphaproteobacteria</taxon>
        <taxon>Hyphomicrobiales</taxon>
        <taxon>Phyllobacteriaceae</taxon>
        <taxon>Neomesorhizobium</taxon>
    </lineage>
</organism>
<dbReference type="GO" id="GO:0006631">
    <property type="term" value="P:fatty acid metabolic process"/>
    <property type="evidence" value="ECO:0007669"/>
    <property type="project" value="UniProtKB-KW"/>
</dbReference>
<comment type="similarity">
    <text evidence="1">Belongs to the enoyl-CoA hydratase/isomerase family.</text>
</comment>
<dbReference type="Pfam" id="PF00378">
    <property type="entry name" value="ECH_1"/>
    <property type="match status" value="1"/>
</dbReference>
<keyword evidence="4" id="KW-0443">Lipid metabolism</keyword>
<keyword evidence="8" id="KW-1185">Reference proteome</keyword>
<evidence type="ECO:0000313" key="7">
    <source>
        <dbReference type="EMBL" id="SFK34090.1"/>
    </source>
</evidence>
<dbReference type="NCBIfam" id="NF006008">
    <property type="entry name" value="PRK08139.1"/>
    <property type="match status" value="1"/>
</dbReference>
<dbReference type="AlphaFoldDB" id="A0A1I3YQR0"/>
<evidence type="ECO:0000256" key="1">
    <source>
        <dbReference type="ARBA" id="ARBA00005254"/>
    </source>
</evidence>
<evidence type="ECO:0000256" key="6">
    <source>
        <dbReference type="ARBA" id="ARBA00040545"/>
    </source>
</evidence>
<keyword evidence="2" id="KW-0276">Fatty acid metabolism</keyword>
<dbReference type="Proteomes" id="UP000323300">
    <property type="component" value="Unassembled WGS sequence"/>
</dbReference>
<dbReference type="EMBL" id="FOSL01000005">
    <property type="protein sequence ID" value="SFK34090.1"/>
    <property type="molecule type" value="Genomic_DNA"/>
</dbReference>
<dbReference type="InterPro" id="IPR029045">
    <property type="entry name" value="ClpP/crotonase-like_dom_sf"/>
</dbReference>
<sequence length="273" mass="29360">MAEVLALKRAEFPGPLHVEQHGEVLRIALANPPANALSIAVMEALQGELDRARDDRAVRVIVLAATGKLFSGGHDLKEMNARRADADGGKAFFEKTFAICSRLMQSIVRHPKPVIAEVDGVATAAGCQLVASCDLAIASDQATFGVNGINVGLFCTTPGVALARGLQPKHAMEMLLTGEMIDASSAREFGLVNRVVPREYLNQIVMKYAQTIASKSPLTLKLGKEAFYAQAEMGLAQAYEYASRVMVENMLACDAKEGIDAFIAKRDPKWTGE</sequence>
<dbReference type="SUPFAM" id="SSF52096">
    <property type="entry name" value="ClpP/crotonase"/>
    <property type="match status" value="1"/>
</dbReference>
<comment type="function">
    <text evidence="5">May play a role in fatty acid biosynthesis and insulin sensitivity.</text>
</comment>
<evidence type="ECO:0000256" key="3">
    <source>
        <dbReference type="ARBA" id="ARBA00022946"/>
    </source>
</evidence>
<protein>
    <recommendedName>
        <fullName evidence="6">Enoyl-CoA hydratase domain-containing protein 3, mitochondrial</fullName>
    </recommendedName>
</protein>
<dbReference type="Gene3D" id="1.10.12.10">
    <property type="entry name" value="Lyase 2-enoyl-coa Hydratase, Chain A, domain 2"/>
    <property type="match status" value="1"/>
</dbReference>
<dbReference type="PANTHER" id="PTHR43602">
    <property type="match status" value="1"/>
</dbReference>
<dbReference type="OrthoDB" id="9795613at2"/>
<dbReference type="InterPro" id="IPR014748">
    <property type="entry name" value="Enoyl-CoA_hydra_C"/>
</dbReference>
<evidence type="ECO:0000256" key="5">
    <source>
        <dbReference type="ARBA" id="ARBA00037410"/>
    </source>
</evidence>
<reference evidence="7 8" key="1">
    <citation type="submission" date="2016-10" db="EMBL/GenBank/DDBJ databases">
        <authorList>
            <person name="Varghese N."/>
            <person name="Submissions S."/>
        </authorList>
    </citation>
    <scope>NUCLEOTIDE SEQUENCE [LARGE SCALE GENOMIC DNA]</scope>
    <source>
        <strain evidence="7 8">DSM 21822</strain>
    </source>
</reference>
<name>A0A1I3YQR0_9HYPH</name>
<keyword evidence="3" id="KW-0809">Transit peptide</keyword>
<evidence type="ECO:0000256" key="4">
    <source>
        <dbReference type="ARBA" id="ARBA00023098"/>
    </source>
</evidence>
<dbReference type="PANTHER" id="PTHR43602:SF1">
    <property type="entry name" value="ENOYL-COA HYDRATASE DOMAIN-CONTAINING PROTEIN 3, MITOCHONDRIAL"/>
    <property type="match status" value="1"/>
</dbReference>
<dbReference type="InterPro" id="IPR001753">
    <property type="entry name" value="Enoyl-CoA_hydra/iso"/>
</dbReference>
<dbReference type="GO" id="GO:0016836">
    <property type="term" value="F:hydro-lyase activity"/>
    <property type="evidence" value="ECO:0007669"/>
    <property type="project" value="TreeGrafter"/>
</dbReference>
<evidence type="ECO:0000313" key="8">
    <source>
        <dbReference type="Proteomes" id="UP000323300"/>
    </source>
</evidence>